<evidence type="ECO:0000313" key="1">
    <source>
        <dbReference type="EMBL" id="GIN62328.1"/>
    </source>
</evidence>
<dbReference type="InterPro" id="IPR016181">
    <property type="entry name" value="Acyl_CoA_acyltransferase"/>
</dbReference>
<dbReference type="Proteomes" id="UP000682111">
    <property type="component" value="Unassembled WGS sequence"/>
</dbReference>
<dbReference type="SUPFAM" id="SSF55729">
    <property type="entry name" value="Acyl-CoA N-acyltransferases (Nat)"/>
    <property type="match status" value="1"/>
</dbReference>
<protein>
    <submittedName>
        <fullName evidence="1">Uncharacterized protein</fullName>
    </submittedName>
</protein>
<comment type="caution">
    <text evidence="1">The sequence shown here is derived from an EMBL/GenBank/DDBJ whole genome shotgun (WGS) entry which is preliminary data.</text>
</comment>
<accession>A0A920BTV2</accession>
<gene>
    <name evidence="1" type="ORF">J27TS8_23210</name>
</gene>
<reference evidence="1" key="1">
    <citation type="submission" date="2021-03" db="EMBL/GenBank/DDBJ databases">
        <title>Antimicrobial resistance genes in bacteria isolated from Japanese honey, and their potential for conferring macrolide and lincosamide resistance in the American foulbrood pathogen Paenibacillus larvae.</title>
        <authorList>
            <person name="Okamoto M."/>
            <person name="Kumagai M."/>
            <person name="Kanamori H."/>
            <person name="Takamatsu D."/>
        </authorList>
    </citation>
    <scope>NUCLEOTIDE SEQUENCE</scope>
    <source>
        <strain evidence="1">J27TS8</strain>
    </source>
</reference>
<dbReference type="AlphaFoldDB" id="A0A920BTV2"/>
<evidence type="ECO:0000313" key="2">
    <source>
        <dbReference type="Proteomes" id="UP000682111"/>
    </source>
</evidence>
<dbReference type="EMBL" id="BORC01000003">
    <property type="protein sequence ID" value="GIN62328.1"/>
    <property type="molecule type" value="Genomic_DNA"/>
</dbReference>
<name>A0A920BTV2_9BACI</name>
<keyword evidence="2" id="KW-1185">Reference proteome</keyword>
<proteinExistence type="predicted"/>
<organism evidence="1 2">
    <name type="scientific">Robertmurraya siralis</name>
    <dbReference type="NCBI Taxonomy" id="77777"/>
    <lineage>
        <taxon>Bacteria</taxon>
        <taxon>Bacillati</taxon>
        <taxon>Bacillota</taxon>
        <taxon>Bacilli</taxon>
        <taxon>Bacillales</taxon>
        <taxon>Bacillaceae</taxon>
        <taxon>Robertmurraya</taxon>
    </lineage>
</organism>
<sequence length="94" mass="11050">MFWQTKKSGTTLGKAYRLFRGDRPFVFFYPKKRGVFMMIIREATLSDAEGIAKVHVDSWRTTYKGIVSDVFLEQLSYKKELNPGSKIYNDWIIM</sequence>
<dbReference type="Gene3D" id="3.40.630.30">
    <property type="match status" value="1"/>
</dbReference>